<dbReference type="AlphaFoldDB" id="A0A4U5PCR8"/>
<evidence type="ECO:0000313" key="2">
    <source>
        <dbReference type="EMBL" id="TKR94209.1"/>
    </source>
</evidence>
<dbReference type="EMBL" id="AZBU02000002">
    <property type="protein sequence ID" value="TKR94209.1"/>
    <property type="molecule type" value="Genomic_DNA"/>
</dbReference>
<protein>
    <submittedName>
        <fullName evidence="2">Uncharacterized protein</fullName>
    </submittedName>
</protein>
<feature type="region of interest" description="Disordered" evidence="1">
    <location>
        <begin position="84"/>
        <end position="159"/>
    </location>
</feature>
<reference evidence="2 3" key="2">
    <citation type="journal article" date="2019" name="G3 (Bethesda)">
        <title>Hybrid Assembly of the Genome of the Entomopathogenic Nematode Steinernema carpocapsae Identifies the X-Chromosome.</title>
        <authorList>
            <person name="Serra L."/>
            <person name="Macchietto M."/>
            <person name="Macias-Munoz A."/>
            <person name="McGill C.J."/>
            <person name="Rodriguez I.M."/>
            <person name="Rodriguez B."/>
            <person name="Murad R."/>
            <person name="Mortazavi A."/>
        </authorList>
    </citation>
    <scope>NUCLEOTIDE SEQUENCE [LARGE SCALE GENOMIC DNA]</scope>
    <source>
        <strain evidence="2 3">ALL</strain>
    </source>
</reference>
<name>A0A4U5PCR8_STECR</name>
<organism evidence="2 3">
    <name type="scientific">Steinernema carpocapsae</name>
    <name type="common">Entomopathogenic nematode</name>
    <dbReference type="NCBI Taxonomy" id="34508"/>
    <lineage>
        <taxon>Eukaryota</taxon>
        <taxon>Metazoa</taxon>
        <taxon>Ecdysozoa</taxon>
        <taxon>Nematoda</taxon>
        <taxon>Chromadorea</taxon>
        <taxon>Rhabditida</taxon>
        <taxon>Tylenchina</taxon>
        <taxon>Panagrolaimomorpha</taxon>
        <taxon>Strongyloidoidea</taxon>
        <taxon>Steinernematidae</taxon>
        <taxon>Steinernema</taxon>
    </lineage>
</organism>
<accession>A0A4U5PCR8</accession>
<feature type="compositionally biased region" description="Low complexity" evidence="1">
    <location>
        <begin position="94"/>
        <end position="129"/>
    </location>
</feature>
<gene>
    <name evidence="2" type="ORF">L596_008522</name>
</gene>
<dbReference type="Proteomes" id="UP000298663">
    <property type="component" value="Unassembled WGS sequence"/>
</dbReference>
<comment type="caution">
    <text evidence="2">The sequence shown here is derived from an EMBL/GenBank/DDBJ whole genome shotgun (WGS) entry which is preliminary data.</text>
</comment>
<evidence type="ECO:0000313" key="3">
    <source>
        <dbReference type="Proteomes" id="UP000298663"/>
    </source>
</evidence>
<reference evidence="2 3" key="1">
    <citation type="journal article" date="2015" name="Genome Biol.">
        <title>Comparative genomics of Steinernema reveals deeply conserved gene regulatory networks.</title>
        <authorList>
            <person name="Dillman A.R."/>
            <person name="Macchietto M."/>
            <person name="Porter C.F."/>
            <person name="Rogers A."/>
            <person name="Williams B."/>
            <person name="Antoshechkin I."/>
            <person name="Lee M.M."/>
            <person name="Goodwin Z."/>
            <person name="Lu X."/>
            <person name="Lewis E.E."/>
            <person name="Goodrich-Blair H."/>
            <person name="Stock S.P."/>
            <person name="Adams B.J."/>
            <person name="Sternberg P.W."/>
            <person name="Mortazavi A."/>
        </authorList>
    </citation>
    <scope>NUCLEOTIDE SEQUENCE [LARGE SCALE GENOMIC DNA]</scope>
    <source>
        <strain evidence="2 3">ALL</strain>
    </source>
</reference>
<evidence type="ECO:0000256" key="1">
    <source>
        <dbReference type="SAM" id="MobiDB-lite"/>
    </source>
</evidence>
<feature type="compositionally biased region" description="Low complexity" evidence="1">
    <location>
        <begin position="138"/>
        <end position="159"/>
    </location>
</feature>
<sequence length="219" mass="24303">MEDSMLQETVSGHAIESLAYDLRASASSKSSISTFCAKLHVVLIHNLCYVVKEIFKHEQKTPLNMTIAERHAFRKEAFEKACLEPSIPSTIPKRTTATTQATSSRATPTTPKPSTSSTRLTASTTPSTSKPNQPLPPLLRQTLTTTRPTTTPTTSTRLTTSTLDPFVSQRDSFQSKISFPKLRILVLNNVGTLYRAYSNSKHVYHHDCSCLNWYIRNGG</sequence>
<proteinExistence type="predicted"/>
<keyword evidence="3" id="KW-1185">Reference proteome</keyword>